<protein>
    <submittedName>
        <fullName evidence="1">Unannotated protein</fullName>
    </submittedName>
</protein>
<organism evidence="1">
    <name type="scientific">freshwater metagenome</name>
    <dbReference type="NCBI Taxonomy" id="449393"/>
    <lineage>
        <taxon>unclassified sequences</taxon>
        <taxon>metagenomes</taxon>
        <taxon>ecological metagenomes</taxon>
    </lineage>
</organism>
<reference evidence="1" key="1">
    <citation type="submission" date="2020-05" db="EMBL/GenBank/DDBJ databases">
        <authorList>
            <person name="Chiriac C."/>
            <person name="Salcher M."/>
            <person name="Ghai R."/>
            <person name="Kavagutti S V."/>
        </authorList>
    </citation>
    <scope>NUCLEOTIDE SEQUENCE</scope>
</reference>
<name>A0A6J6WLB7_9ZZZZ</name>
<proteinExistence type="predicted"/>
<sequence length="92" mass="9876">MSNELGNATWSVTGVLSDFMEDTRRAEMHIAVEEGIVVLFLRVDRSGSTDAVLQAARDLTGERVVATGAIQPHADSKLRSPYFLSPSTLAAA</sequence>
<gene>
    <name evidence="1" type="ORF">UFOPK2975_00080</name>
</gene>
<dbReference type="AlphaFoldDB" id="A0A6J6WLB7"/>
<evidence type="ECO:0000313" key="1">
    <source>
        <dbReference type="EMBL" id="CAB4783828.1"/>
    </source>
</evidence>
<dbReference type="EMBL" id="CAFAAG010000002">
    <property type="protein sequence ID" value="CAB4783828.1"/>
    <property type="molecule type" value="Genomic_DNA"/>
</dbReference>
<accession>A0A6J6WLB7</accession>